<dbReference type="PANTHER" id="PTHR11014">
    <property type="entry name" value="PEPTIDASE M20 FAMILY MEMBER"/>
    <property type="match status" value="1"/>
</dbReference>
<accession>A0A2H1IRH3</accession>
<dbReference type="PANTHER" id="PTHR11014:SF63">
    <property type="entry name" value="METALLOPEPTIDASE, PUTATIVE (AFU_ORTHOLOGUE AFUA_6G09600)-RELATED"/>
    <property type="match status" value="1"/>
</dbReference>
<dbReference type="EMBL" id="FXZA01000005">
    <property type="protein sequence ID" value="SMX77758.1"/>
    <property type="molecule type" value="Genomic_DNA"/>
</dbReference>
<dbReference type="SUPFAM" id="SSF53187">
    <property type="entry name" value="Zn-dependent exopeptidases"/>
    <property type="match status" value="1"/>
</dbReference>
<gene>
    <name evidence="1" type="ORF">BLIN101_01520</name>
</gene>
<name>A0A2H1IRH3_BRELN</name>
<evidence type="ECO:0000313" key="2">
    <source>
        <dbReference type="Proteomes" id="UP000234498"/>
    </source>
</evidence>
<organism evidence="1 2">
    <name type="scientific">Brevibacterium linens</name>
    <dbReference type="NCBI Taxonomy" id="1703"/>
    <lineage>
        <taxon>Bacteria</taxon>
        <taxon>Bacillati</taxon>
        <taxon>Actinomycetota</taxon>
        <taxon>Actinomycetes</taxon>
        <taxon>Micrococcales</taxon>
        <taxon>Brevibacteriaceae</taxon>
        <taxon>Brevibacterium</taxon>
    </lineage>
</organism>
<evidence type="ECO:0000313" key="1">
    <source>
        <dbReference type="EMBL" id="SMX77758.1"/>
    </source>
</evidence>
<proteinExistence type="predicted"/>
<reference evidence="1 2" key="1">
    <citation type="submission" date="2017-03" db="EMBL/GenBank/DDBJ databases">
        <authorList>
            <person name="Afonso C.L."/>
            <person name="Miller P.J."/>
            <person name="Scott M.A."/>
            <person name="Spackman E."/>
            <person name="Goraichik I."/>
            <person name="Dimitrov K.M."/>
            <person name="Suarez D.L."/>
            <person name="Swayne D.E."/>
        </authorList>
    </citation>
    <scope>NUCLEOTIDE SEQUENCE [LARGE SCALE GENOMIC DNA]</scope>
    <source>
        <strain evidence="1 2">Mu101</strain>
    </source>
</reference>
<dbReference type="GO" id="GO:0016787">
    <property type="term" value="F:hydrolase activity"/>
    <property type="evidence" value="ECO:0007669"/>
    <property type="project" value="InterPro"/>
</dbReference>
<dbReference type="InterPro" id="IPR017439">
    <property type="entry name" value="Amidohydrolase"/>
</dbReference>
<protein>
    <submittedName>
        <fullName evidence="1">Peptidase family M20/M25/M40</fullName>
    </submittedName>
</protein>
<dbReference type="InterPro" id="IPR002933">
    <property type="entry name" value="Peptidase_M20"/>
</dbReference>
<dbReference type="AlphaFoldDB" id="A0A2H1IRH3"/>
<dbReference type="Pfam" id="PF01546">
    <property type="entry name" value="Peptidase_M20"/>
    <property type="match status" value="1"/>
</dbReference>
<dbReference type="Proteomes" id="UP000234498">
    <property type="component" value="Unassembled WGS sequence"/>
</dbReference>
<sequence>MHACGYDLHTAGLVGAARLLHAHRDRLAGDVVVMFQPGEEGCNGAAVMIDEGVLDASGTRAMDELRGSLGEDRVQLLEQPIMPSEDFSFVLREVPGTYLMFGVERLDVPAERQGNNHSPFDDSVLGDQAALLVHLAVERLAKATHTV</sequence>
<dbReference type="Gene3D" id="3.40.630.10">
    <property type="entry name" value="Zn peptidases"/>
    <property type="match status" value="1"/>
</dbReference>